<protein>
    <submittedName>
        <fullName evidence="10">FliO/MopB family protein</fullName>
    </submittedName>
</protein>
<evidence type="ECO:0000256" key="7">
    <source>
        <dbReference type="ARBA" id="ARBA00023143"/>
    </source>
</evidence>
<dbReference type="Pfam" id="PF04347">
    <property type="entry name" value="FliO"/>
    <property type="match status" value="1"/>
</dbReference>
<dbReference type="RefSeq" id="WP_290263335.1">
    <property type="nucleotide sequence ID" value="NZ_JAUFQG010000004.1"/>
</dbReference>
<dbReference type="PANTHER" id="PTHR38766">
    <property type="entry name" value="FLAGELLAR PROTEIN FLIO"/>
    <property type="match status" value="1"/>
</dbReference>
<keyword evidence="3" id="KW-1003">Cell membrane</keyword>
<evidence type="ECO:0000256" key="5">
    <source>
        <dbReference type="ARBA" id="ARBA00022989"/>
    </source>
</evidence>
<gene>
    <name evidence="10" type="ORF">ACFOX3_15925</name>
</gene>
<keyword evidence="7" id="KW-0975">Bacterial flagellum</keyword>
<evidence type="ECO:0000256" key="6">
    <source>
        <dbReference type="ARBA" id="ARBA00023136"/>
    </source>
</evidence>
<evidence type="ECO:0000256" key="9">
    <source>
        <dbReference type="SAM" id="Phobius"/>
    </source>
</evidence>
<dbReference type="Proteomes" id="UP001595840">
    <property type="component" value="Unassembled WGS sequence"/>
</dbReference>
<evidence type="ECO:0000256" key="8">
    <source>
        <dbReference type="ARBA" id="ARBA00037937"/>
    </source>
</evidence>
<proteinExistence type="inferred from homology"/>
<evidence type="ECO:0000256" key="4">
    <source>
        <dbReference type="ARBA" id="ARBA00022692"/>
    </source>
</evidence>
<reference evidence="11" key="1">
    <citation type="journal article" date="2019" name="Int. J. Syst. Evol. Microbiol.">
        <title>The Global Catalogue of Microorganisms (GCM) 10K type strain sequencing project: providing services to taxonomists for standard genome sequencing and annotation.</title>
        <authorList>
            <consortium name="The Broad Institute Genomics Platform"/>
            <consortium name="The Broad Institute Genome Sequencing Center for Infectious Disease"/>
            <person name="Wu L."/>
            <person name="Ma J."/>
        </authorList>
    </citation>
    <scope>NUCLEOTIDE SEQUENCE [LARGE SCALE GENOMIC DNA]</scope>
    <source>
        <strain evidence="11">CECT 8570</strain>
    </source>
</reference>
<keyword evidence="5 9" id="KW-1133">Transmembrane helix</keyword>
<evidence type="ECO:0000256" key="2">
    <source>
        <dbReference type="ARBA" id="ARBA00004236"/>
    </source>
</evidence>
<name>A0ABV8V992_9GAMM</name>
<comment type="similarity">
    <text evidence="8">Belongs to the FliO/MopB family.</text>
</comment>
<comment type="subcellular location">
    <subcellularLocation>
        <location evidence="1">Bacterial flagellum basal body</location>
    </subcellularLocation>
    <subcellularLocation>
        <location evidence="2">Cell membrane</location>
    </subcellularLocation>
</comment>
<organism evidence="10 11">
    <name type="scientific">Simiduia curdlanivorans</name>
    <dbReference type="NCBI Taxonomy" id="1492769"/>
    <lineage>
        <taxon>Bacteria</taxon>
        <taxon>Pseudomonadati</taxon>
        <taxon>Pseudomonadota</taxon>
        <taxon>Gammaproteobacteria</taxon>
        <taxon>Cellvibrionales</taxon>
        <taxon>Cellvibrionaceae</taxon>
        <taxon>Simiduia</taxon>
    </lineage>
</organism>
<comment type="caution">
    <text evidence="10">The sequence shown here is derived from an EMBL/GenBank/DDBJ whole genome shotgun (WGS) entry which is preliminary data.</text>
</comment>
<dbReference type="InterPro" id="IPR052205">
    <property type="entry name" value="FliO/MopB"/>
</dbReference>
<dbReference type="EMBL" id="JBHSCX010000021">
    <property type="protein sequence ID" value="MFC4363805.1"/>
    <property type="molecule type" value="Genomic_DNA"/>
</dbReference>
<keyword evidence="4 9" id="KW-0812">Transmembrane</keyword>
<accession>A0ABV8V992</accession>
<dbReference type="PANTHER" id="PTHR38766:SF1">
    <property type="entry name" value="FLAGELLAR PROTEIN FLIO"/>
    <property type="match status" value="1"/>
</dbReference>
<keyword evidence="6 9" id="KW-0472">Membrane</keyword>
<evidence type="ECO:0000256" key="1">
    <source>
        <dbReference type="ARBA" id="ARBA00004117"/>
    </source>
</evidence>
<feature type="transmembrane region" description="Helical" evidence="9">
    <location>
        <begin position="36"/>
        <end position="57"/>
    </location>
</feature>
<dbReference type="InterPro" id="IPR022781">
    <property type="entry name" value="Flagellar_biosynth_FliO"/>
</dbReference>
<evidence type="ECO:0000313" key="11">
    <source>
        <dbReference type="Proteomes" id="UP001595840"/>
    </source>
</evidence>
<keyword evidence="11" id="KW-1185">Reference proteome</keyword>
<sequence>MSTELKPIAETTGSLLTAAPTAALKAQTTSDMAVQLIQVLGSLGLVIGLVFLLAYLIKKNQGFSSSVKQLKVIERLALTNKDQLLLVSLHGKEVLLGVSAAGINTLLTFDEEPLAVSEHMTEQGAAQKSTGVDPLKRKQGNFAHHLQQILTTRMAS</sequence>
<evidence type="ECO:0000256" key="3">
    <source>
        <dbReference type="ARBA" id="ARBA00022475"/>
    </source>
</evidence>
<evidence type="ECO:0000313" key="10">
    <source>
        <dbReference type="EMBL" id="MFC4363805.1"/>
    </source>
</evidence>